<dbReference type="PANTHER" id="PTHR46236">
    <property type="entry name" value="TRAF-LIKE SUPERFAMILY PROTEIN"/>
    <property type="match status" value="1"/>
</dbReference>
<feature type="domain" description="MATH" evidence="3">
    <location>
        <begin position="26"/>
        <end position="154"/>
    </location>
</feature>
<dbReference type="InterPro" id="IPR028889">
    <property type="entry name" value="USP"/>
</dbReference>
<organism evidence="5 6">
    <name type="scientific">Taxus chinensis</name>
    <name type="common">Chinese yew</name>
    <name type="synonym">Taxus wallichiana var. chinensis</name>
    <dbReference type="NCBI Taxonomy" id="29808"/>
    <lineage>
        <taxon>Eukaryota</taxon>
        <taxon>Viridiplantae</taxon>
        <taxon>Streptophyta</taxon>
        <taxon>Embryophyta</taxon>
        <taxon>Tracheophyta</taxon>
        <taxon>Spermatophyta</taxon>
        <taxon>Pinopsida</taxon>
        <taxon>Pinidae</taxon>
        <taxon>Conifers II</taxon>
        <taxon>Cupressales</taxon>
        <taxon>Taxaceae</taxon>
        <taxon>Taxus</taxon>
    </lineage>
</organism>
<evidence type="ECO:0000259" key="4">
    <source>
        <dbReference type="PROSITE" id="PS50235"/>
    </source>
</evidence>
<accession>A0AA38GMG5</accession>
<dbReference type="PROSITE" id="PS50144">
    <property type="entry name" value="MATH"/>
    <property type="match status" value="1"/>
</dbReference>
<dbReference type="PROSITE" id="PS50235">
    <property type="entry name" value="USP_3"/>
    <property type="match status" value="1"/>
</dbReference>
<dbReference type="Proteomes" id="UP000824469">
    <property type="component" value="Unassembled WGS sequence"/>
</dbReference>
<dbReference type="PROSITE" id="PS00972">
    <property type="entry name" value="USP_1"/>
    <property type="match status" value="1"/>
</dbReference>
<dbReference type="GO" id="GO:0004843">
    <property type="term" value="F:cysteine-type deubiquitinase activity"/>
    <property type="evidence" value="ECO:0007669"/>
    <property type="project" value="InterPro"/>
</dbReference>
<dbReference type="EMBL" id="JAHRHJ020000002">
    <property type="protein sequence ID" value="KAH9324583.1"/>
    <property type="molecule type" value="Genomic_DNA"/>
</dbReference>
<reference evidence="5 6" key="1">
    <citation type="journal article" date="2021" name="Nat. Plants">
        <title>The Taxus genome provides insights into paclitaxel biosynthesis.</title>
        <authorList>
            <person name="Xiong X."/>
            <person name="Gou J."/>
            <person name="Liao Q."/>
            <person name="Li Y."/>
            <person name="Zhou Q."/>
            <person name="Bi G."/>
            <person name="Li C."/>
            <person name="Du R."/>
            <person name="Wang X."/>
            <person name="Sun T."/>
            <person name="Guo L."/>
            <person name="Liang H."/>
            <person name="Lu P."/>
            <person name="Wu Y."/>
            <person name="Zhang Z."/>
            <person name="Ro D.K."/>
            <person name="Shang Y."/>
            <person name="Huang S."/>
            <person name="Yan J."/>
        </authorList>
    </citation>
    <scope>NUCLEOTIDE SEQUENCE [LARGE SCALE GENOMIC DNA]</scope>
    <source>
        <strain evidence="5">Ta-2019</strain>
    </source>
</reference>
<dbReference type="AlphaFoldDB" id="A0AA38GMG5"/>
<evidence type="ECO:0000313" key="5">
    <source>
        <dbReference type="EMBL" id="KAH9324583.1"/>
    </source>
</evidence>
<feature type="domain" description="USP" evidence="4">
    <location>
        <begin position="172"/>
        <end position="301"/>
    </location>
</feature>
<keyword evidence="6" id="KW-1185">Reference proteome</keyword>
<evidence type="ECO:0008006" key="7">
    <source>
        <dbReference type="Google" id="ProtNLM"/>
    </source>
</evidence>
<dbReference type="InterPro" id="IPR001394">
    <property type="entry name" value="Peptidase_C19_UCH"/>
</dbReference>
<dbReference type="SUPFAM" id="SSF54001">
    <property type="entry name" value="Cysteine proteinases"/>
    <property type="match status" value="1"/>
</dbReference>
<dbReference type="InterPro" id="IPR050804">
    <property type="entry name" value="MCC"/>
</dbReference>
<dbReference type="Pfam" id="PF00443">
    <property type="entry name" value="UCH"/>
    <property type="match status" value="1"/>
</dbReference>
<dbReference type="InterPro" id="IPR008974">
    <property type="entry name" value="TRAF-like"/>
</dbReference>
<gene>
    <name evidence="5" type="ORF">KI387_004761</name>
</gene>
<proteinExistence type="inferred from homology"/>
<feature type="non-terminal residue" evidence="5">
    <location>
        <position position="301"/>
    </location>
</feature>
<dbReference type="PANTHER" id="PTHR46236:SF35">
    <property type="entry name" value="MATH DOMAIN-CONTAINING PROTEIN"/>
    <property type="match status" value="1"/>
</dbReference>
<keyword evidence="2" id="KW-0175">Coiled coil</keyword>
<dbReference type="SUPFAM" id="SSF49599">
    <property type="entry name" value="TRAF domain-like"/>
    <property type="match status" value="1"/>
</dbReference>
<dbReference type="Gene3D" id="3.90.70.10">
    <property type="entry name" value="Cysteine proteinases"/>
    <property type="match status" value="1"/>
</dbReference>
<comment type="caution">
    <text evidence="5">The sequence shown here is derived from an EMBL/GenBank/DDBJ whole genome shotgun (WGS) entry which is preliminary data.</text>
</comment>
<evidence type="ECO:0000259" key="3">
    <source>
        <dbReference type="PROSITE" id="PS50144"/>
    </source>
</evidence>
<evidence type="ECO:0000256" key="1">
    <source>
        <dbReference type="ARBA" id="ARBA00009085"/>
    </source>
</evidence>
<sequence>VTKENTELELMETGDTVNKISDDSQGGDHTWVVHGFPDLGTEATRSEKFKAGGFDWRVLLFPRGNKGQGHEVSVFLELCQDDINMPYGWSVFVHCFFGVCSHKERKLTIQQEYRHRFSARCTDWGFVSFASRNAIFDPRNDFLLDDALIVVARVQICTDYSNYDSKKETGSVGLKNQGATCYLNSALQMFYHIPYFRKAVYCMPTENSFSSTRIPLALQSLFYNMQSSNDSVSTKELTESFGWTAYESFQQHDVQEFNTILRNKLEETTKETFQNLFEGHLTNYIDCIDVNYKSTSKESFY</sequence>
<dbReference type="InterPro" id="IPR038765">
    <property type="entry name" value="Papain-like_cys_pep_sf"/>
</dbReference>
<dbReference type="InterPro" id="IPR002083">
    <property type="entry name" value="MATH/TRAF_dom"/>
</dbReference>
<protein>
    <recommendedName>
        <fullName evidence="7">Ubiquitin carboxyl-terminal hydrolase 12</fullName>
    </recommendedName>
</protein>
<dbReference type="InterPro" id="IPR018200">
    <property type="entry name" value="USP_CS"/>
</dbReference>
<dbReference type="Gene3D" id="2.60.210.10">
    <property type="entry name" value="Apoptosis, Tumor Necrosis Factor Receptor Associated Protein 2, Chain A"/>
    <property type="match status" value="1"/>
</dbReference>
<evidence type="ECO:0000256" key="2">
    <source>
        <dbReference type="ARBA" id="ARBA00023054"/>
    </source>
</evidence>
<dbReference type="OMA" id="GNHQADK"/>
<name>A0AA38GMG5_TAXCH</name>
<dbReference type="Pfam" id="PF22486">
    <property type="entry name" value="MATH_2"/>
    <property type="match status" value="1"/>
</dbReference>
<comment type="similarity">
    <text evidence="1">Belongs to the peptidase C19 family.</text>
</comment>
<evidence type="ECO:0000313" key="6">
    <source>
        <dbReference type="Proteomes" id="UP000824469"/>
    </source>
</evidence>
<feature type="non-terminal residue" evidence="5">
    <location>
        <position position="1"/>
    </location>
</feature>
<dbReference type="GO" id="GO:0016579">
    <property type="term" value="P:protein deubiquitination"/>
    <property type="evidence" value="ECO:0007669"/>
    <property type="project" value="InterPro"/>
</dbReference>